<proteinExistence type="predicted"/>
<name>A0AAV5G8R5_CORAM</name>
<dbReference type="EMBL" id="BQKK01000003">
    <property type="protein sequence ID" value="GJN43028.1"/>
    <property type="molecule type" value="Genomic_DNA"/>
</dbReference>
<dbReference type="AlphaFoldDB" id="A0AAV5G8R5"/>
<reference evidence="2" key="1">
    <citation type="submission" date="2021-12" db="EMBL/GenBank/DDBJ databases">
        <title>Draft genome sequence of Corynebacterium ammoniagenes strain T-723.</title>
        <authorList>
            <person name="Matsuzawa M."/>
            <person name="Hiratani M."/>
            <person name="Abe I."/>
            <person name="Tsuji Y."/>
            <person name="Nakamura J."/>
        </authorList>
    </citation>
    <scope>NUCLEOTIDE SEQUENCE</scope>
    <source>
        <strain evidence="2">T-723</strain>
    </source>
</reference>
<evidence type="ECO:0000313" key="2">
    <source>
        <dbReference type="EMBL" id="GJN43028.1"/>
    </source>
</evidence>
<feature type="domain" description="N-acetyltransferase" evidence="1">
    <location>
        <begin position="15"/>
        <end position="102"/>
    </location>
</feature>
<dbReference type="InterPro" id="IPR045057">
    <property type="entry name" value="Gcn5-rel_NAT"/>
</dbReference>
<evidence type="ECO:0000259" key="1">
    <source>
        <dbReference type="PROSITE" id="PS51729"/>
    </source>
</evidence>
<comment type="caution">
    <text evidence="2">The sequence shown here is derived from an EMBL/GenBank/DDBJ whole genome shotgun (WGS) entry which is preliminary data.</text>
</comment>
<accession>A0AAV5G8R5</accession>
<dbReference type="PROSITE" id="PS51729">
    <property type="entry name" value="GNAT_YJDJ"/>
    <property type="match status" value="1"/>
</dbReference>
<gene>
    <name evidence="2" type="ORF">CAT723_15070</name>
</gene>
<dbReference type="Pfam" id="PF14542">
    <property type="entry name" value="Acetyltransf_CG"/>
    <property type="match status" value="1"/>
</dbReference>
<dbReference type="PANTHER" id="PTHR31435:SF9">
    <property type="entry name" value="PROTEIN NATD1"/>
    <property type="match status" value="1"/>
</dbReference>
<dbReference type="InterPro" id="IPR031165">
    <property type="entry name" value="GNAT_YJDJ"/>
</dbReference>
<evidence type="ECO:0000313" key="3">
    <source>
        <dbReference type="Proteomes" id="UP001054925"/>
    </source>
</evidence>
<protein>
    <submittedName>
        <fullName evidence="2">N-acetyltransferase</fullName>
    </submittedName>
</protein>
<dbReference type="InterPro" id="IPR016181">
    <property type="entry name" value="Acyl_CoA_acyltransferase"/>
</dbReference>
<dbReference type="Gene3D" id="3.40.630.30">
    <property type="match status" value="1"/>
</dbReference>
<dbReference type="PANTHER" id="PTHR31435">
    <property type="entry name" value="PROTEIN NATD1"/>
    <property type="match status" value="1"/>
</dbReference>
<dbReference type="SUPFAM" id="SSF55729">
    <property type="entry name" value="Acyl-CoA N-acyltransferases (Nat)"/>
    <property type="match status" value="1"/>
</dbReference>
<sequence length="103" mass="11517">MFLKCRLGTMTNEVTHNTDRKRFVLTVDGETAGFADYVTPSEDVRDFNHTVINPDFRGQGLSSPLVKAALDDTREAGLKAVASCSAVQHFVNKNPEYEDLIRR</sequence>
<dbReference type="Proteomes" id="UP001054925">
    <property type="component" value="Unassembled WGS sequence"/>
</dbReference>
<organism evidence="2 3">
    <name type="scientific">Corynebacterium ammoniagenes</name>
    <name type="common">Brevibacterium ammoniagenes</name>
    <dbReference type="NCBI Taxonomy" id="1697"/>
    <lineage>
        <taxon>Bacteria</taxon>
        <taxon>Bacillati</taxon>
        <taxon>Actinomycetota</taxon>
        <taxon>Actinomycetes</taxon>
        <taxon>Mycobacteriales</taxon>
        <taxon>Corynebacteriaceae</taxon>
        <taxon>Corynebacterium</taxon>
    </lineage>
</organism>
<dbReference type="CDD" id="cd04301">
    <property type="entry name" value="NAT_SF"/>
    <property type="match status" value="1"/>
</dbReference>